<evidence type="ECO:0000313" key="6">
    <source>
        <dbReference type="Proteomes" id="UP001345691"/>
    </source>
</evidence>
<gene>
    <name evidence="5" type="ORF">LTR69_011161</name>
</gene>
<evidence type="ECO:0000259" key="3">
    <source>
        <dbReference type="Pfam" id="PF18413"/>
    </source>
</evidence>
<organism evidence="5 6">
    <name type="scientific">Exophiala sideris</name>
    <dbReference type="NCBI Taxonomy" id="1016849"/>
    <lineage>
        <taxon>Eukaryota</taxon>
        <taxon>Fungi</taxon>
        <taxon>Dikarya</taxon>
        <taxon>Ascomycota</taxon>
        <taxon>Pezizomycotina</taxon>
        <taxon>Eurotiomycetes</taxon>
        <taxon>Chaetothyriomycetidae</taxon>
        <taxon>Chaetothyriales</taxon>
        <taxon>Herpotrichiellaceae</taxon>
        <taxon>Exophiala</taxon>
    </lineage>
</organism>
<keyword evidence="1" id="KW-0175">Coiled coil</keyword>
<proteinExistence type="predicted"/>
<dbReference type="Proteomes" id="UP001345691">
    <property type="component" value="Unassembled WGS sequence"/>
</dbReference>
<dbReference type="SUPFAM" id="SSF56988">
    <property type="entry name" value="Anthrax protective antigen"/>
    <property type="match status" value="1"/>
</dbReference>
<evidence type="ECO:0000259" key="4">
    <source>
        <dbReference type="Pfam" id="PF20220"/>
    </source>
</evidence>
<feature type="domain" description="Tc toxin complex TcA C-terminal TcB-binding" evidence="2">
    <location>
        <begin position="2776"/>
        <end position="3070"/>
    </location>
</feature>
<reference evidence="5 6" key="1">
    <citation type="submission" date="2023-08" db="EMBL/GenBank/DDBJ databases">
        <title>Black Yeasts Isolated from many extreme environments.</title>
        <authorList>
            <person name="Coleine C."/>
            <person name="Stajich J.E."/>
            <person name="Selbmann L."/>
        </authorList>
    </citation>
    <scope>NUCLEOTIDE SEQUENCE [LARGE SCALE GENOMIC DNA]</scope>
    <source>
        <strain evidence="5 6">CCFEE 6328</strain>
    </source>
</reference>
<dbReference type="EMBL" id="JAVRRF010000047">
    <property type="protein sequence ID" value="KAK5049197.1"/>
    <property type="molecule type" value="Genomic_DNA"/>
</dbReference>
<dbReference type="InterPro" id="IPR046839">
    <property type="entry name" value="ABC_toxin_N"/>
</dbReference>
<dbReference type="InterPro" id="IPR041079">
    <property type="entry name" value="Neuraminidase-like"/>
</dbReference>
<name>A0ABR0IVU4_9EURO</name>
<dbReference type="Pfam" id="PF20220">
    <property type="entry name" value="ABC_toxin_N"/>
    <property type="match status" value="1"/>
</dbReference>
<accession>A0ABR0IVU4</accession>
<feature type="domain" description="Neuraminidase-like" evidence="3">
    <location>
        <begin position="1878"/>
        <end position="2081"/>
    </location>
</feature>
<dbReference type="Pfam" id="PF18276">
    <property type="entry name" value="TcA_TcB_BD"/>
    <property type="match status" value="1"/>
</dbReference>
<sequence>MASSKTGGSSNNRFKIVQHALRSPTDDILKSVRDKTTHATVKELEASLLKAGRSTDADRVKLANVLADAVHDNLELATTILDDQEVTSTREVALRYGFSRVKGLVSKEQPLAAHSIAASTSAARASEPDKTAALQFRQRLFETEPTAVLQQMLSTDDSRDANDDIPIHPSARVRNEVANLLDQRPDFNIRTTSVLKLLHEDHANIAHLDSQTRSAVTESLKVLQRTQALTPALTAVKPLLEQGLTSAMRVSAVPKKQFITRVAPQLVKAGTSTDRAENLAAQIHDHAAASRLRADSALIQLHQMVKGSGLKPIDGEFSVEKRRAMVHELAGDTTGTPAAINLDALFGDMDMCECEACLDVTSPTAYYVDLLQYLRNNDLDSDSKWDNTGKEGIKGTALERLFQRRPDLKHLQLTCVNANTALPIIDLANEVMEAFTIHAKAFIGSGQVVIETWNVSNETTEELLASPSNTRKKAYCILKESVYPVSNLPYFQPLDASRLYLGYLGTSRYELIDTFRLAHRQWPVRAVLVSTPEKLARYAALRAQIQDRAAAAENLGLSPDEYVIITRESLWPIECSEFADSGSIIDVEDYRKDIGVLDTFAYWGYDNNDLLLSVDQNAKTGLTFVKYQFLVRSGLSFADTADLVRTNYVNPMMPIGRNKILLDSIRFSYRFLQHMTVGLTDAGQKHQTIANFLFSAQPWVQYILLQQIPPTGNSLVKPVVDTPTFKETEINCWVSKWFDCLGKLVVLEAGPGPCLPVEGYLVWKPPILERVAPSNSAGPTTEAEPQVLGFFDNAGELTDEKGELVGLVWMNSLVYYGGLQPIRTSFPGGRISLIQTAKKYPTPTYEELDDIPVTTMPVLVDAESILIWSDRRPPAVPWSIPPDSCSIEHTELLHLNGKPLEPWEWDRINRFIRLYKRLQESSWTIQELDAALVGLWKVPEIPLTPSTPSSSGDPHTDEDAGFSFSHFKDKGCADGEGDGNEECDDCDDSTCVCDPSNFINISPGFIKQLMSIKQLAELTDQDLEKLLCLWSDIGTFGDKSLYSRLFLTHNLQAMDTVFSPDSNGNYLSAGDKIGDHTPVIVAALRLKASIFDRVLQRVGLTRDSLITITNLTKLYRHVLLSTMLSIKPEALLQALDLWPDPYQSASVTLDMYQLWSRISSASFTIPQLRYITSGLDDPLRPIGPTPVTVLRTTQAIMDGLKSIDAAQPDLTAQEEAVLTTAVVKSKAILIFAPSVVDDIVVGLIEGSHLYTTNAPVGLVVDSKKISPKIVYKDPLTPPSRRAKLSVTGCLADTELAEAVALFPGNQEWASGLQRLRKQAENLVTNELKDLFAESMDEAVETLTQGDVAAVKAAGTDPGNPGTAVMKRVYFMQRFMPYLREYLESNFIITTMSSVASVAAETCSWLLSEVIKIGPAASQSTAMQVLRGLKSLVANDPSATWSGFLIPPSSDSYAFSGYGQGDTAPKPLVLGGESIPFTIPNEDPSDLWWTDPVPLVGGKLVTFKVEAQKVPGDLQWKTARSGVVVIPSSALVPDSSVDEATGIFAPLLKASMVVQGFSLNLTELQYLQGHGERFSNFTLNNINFDAWKRLLQYYELRSSIVSREKSLIDLFKWADLQDTATADDIAQMVSDVTTWDKNSIKILLKKKNLDLWDVKLFRDEASITKLGKIFAFIGKVGISDVNLLLSWTDLKLDFQPTWKMAKSIRQTIRGKYTASDYEQAIKPSHDQLRKNQRDALIAYLLVLPAIQQWGVQDADGLFEFFLLDVQMGSCMQTSRTKQAISSVQLFVQRCILGLEEKYEVDNEALDAERWQWMSKQTVWTANRKVFLWPENWMIPSLRDDKTPIYTEMESELLQRDVNPSNVLESFKTYVTKLDQIAHLRAIGVYVEQQDTNKIVFHCIAMTIGSPYLFFYRSYDFLAHEWTPWIRVTVDIPTYTIEYSTAPLLHISPTSLAETEEGPSLADAETDDETNTGFAQQKDSFTGCYVTPVVWQNRRLLFIGEITEKAVPNETANTTTFGELTKPSSTASANSLAPLSLWEIKVSWTEYRSGKWTNKQTASEPFQTASFDNNNRQDIDTFQFMPQIATPSGGTQYVNIEIWRADGVNSWFQGNYVFNGSIIQKGSMKTQTRPKNWTPTSFHLVGGRSMTFTASSLQKTDDGKVLFYLNAAPYVKYDSDDLNGVIQYAKGFSDIFYHPFSANLVSAASVANDVTNIDPIEGVYQNLTPKFVDAAFGTGPAETDADGASRPTFGELSKPYTNYNWELGFFAPIEVANTLLAGQQFDQALDMIHHVFNPYADGKDITRVWNWYPFKKSSSKMVLETILNQLKPRQSDQKITKWRDHPFQPFVVARGRTVAYMKWTIMLYIKVLIAYGDMYFRRRTLEDIPLAIQMYVLASHLYGPKGEKIPKRGKKIPQTYFSLLDKWDAFSNAAVQLEIAFPFSSQTPSPWGVSDDDLAVAPVDVKQIALANLFGFATSSYFCLPSNPELQALRSTIDQRLYNIRNCLDIDGRPLPLVLWDPPLDPADVVAAVASGLSLSSALNDLNTSLPNYRFTWLIARALELTGELKSLEATFLSIKEKRDSEALQLLRTGHELSMNKMVMAMKKLQLEEANKTLAALRAGQESPKARFDFYSRLAGVNVPPLGSTSQPFTGVNIDIEPPAAGDTHLNSTELQEETQAIIAQVWNGEVALLEIVAGILHALPSFNVHGTPMGCGIEVAWGMPNIAAAAQASARVFQTYASDANFSSSQAGRKAGHVKQFQDRVHQMNLAGLEFEHMNSQMDAQNTRIAIANRDIANQQQLIDNAQQVNDFLQNKYTNDDLYTYLESTMRTAMYQTYLLAYDLAKKAELAFRFERRPTNVQGSVDFVSFGYFNPARDGLQASHQLYLALKSMDVAYQESRGHDYEMTKSVSLRQLNPYQLLTLRETGSCTFNVPEVAFDMDFPGHFYRRIKTVTLTVPCVVGPHIGVNATLRLVKHRYRANPLAMSSGEYVEDTSSGGLDPRFHTDIIPIDAVATSTAQNDSGVFELSLKDERFVPFEGAGAISTWELTLPPTAFRPFNYASIADVILSMRYTACDGGEMLRKAASGSVVSWVGAIEEASKEVGLLALWDVRAEFATEWAKLSAPQSNGGNDVRTLVLRNLNGRLPAFVAGRDSSKVRANDVSLVTTLGFTQAADLAIDFKYVAGSGTSSSSSNATVFDSGPSKIGGLNMFRITTADDEFGDWGLKLTISSAIKVDSSSRMWLVVRYKLIK</sequence>
<evidence type="ECO:0000313" key="5">
    <source>
        <dbReference type="EMBL" id="KAK5049197.1"/>
    </source>
</evidence>
<feature type="coiled-coil region" evidence="1">
    <location>
        <begin position="2784"/>
        <end position="2811"/>
    </location>
</feature>
<dbReference type="Pfam" id="PF18413">
    <property type="entry name" value="Neuraminidase"/>
    <property type="match status" value="1"/>
</dbReference>
<feature type="domain" description="ABC toxin N-terminal" evidence="4">
    <location>
        <begin position="1725"/>
        <end position="1848"/>
    </location>
</feature>
<evidence type="ECO:0000256" key="1">
    <source>
        <dbReference type="SAM" id="Coils"/>
    </source>
</evidence>
<evidence type="ECO:0000259" key="2">
    <source>
        <dbReference type="Pfam" id="PF18276"/>
    </source>
</evidence>
<keyword evidence="6" id="KW-1185">Reference proteome</keyword>
<dbReference type="InterPro" id="IPR040840">
    <property type="entry name" value="TcA_TcB_BD"/>
</dbReference>
<comment type="caution">
    <text evidence="5">The sequence shown here is derived from an EMBL/GenBank/DDBJ whole genome shotgun (WGS) entry which is preliminary data.</text>
</comment>
<protein>
    <submittedName>
        <fullName evidence="5">Uncharacterized protein</fullName>
    </submittedName>
</protein>